<protein>
    <recommendedName>
        <fullName evidence="6">S-protein homolog</fullName>
    </recommendedName>
</protein>
<proteinExistence type="inferred from homology"/>
<evidence type="ECO:0000256" key="4">
    <source>
        <dbReference type="ARBA" id="ARBA00022525"/>
    </source>
</evidence>
<organism evidence="7 8">
    <name type="scientific">Linum trigynum</name>
    <dbReference type="NCBI Taxonomy" id="586398"/>
    <lineage>
        <taxon>Eukaryota</taxon>
        <taxon>Viridiplantae</taxon>
        <taxon>Streptophyta</taxon>
        <taxon>Embryophyta</taxon>
        <taxon>Tracheophyta</taxon>
        <taxon>Spermatophyta</taxon>
        <taxon>Magnoliopsida</taxon>
        <taxon>eudicotyledons</taxon>
        <taxon>Gunneridae</taxon>
        <taxon>Pentapetalae</taxon>
        <taxon>rosids</taxon>
        <taxon>fabids</taxon>
        <taxon>Malpighiales</taxon>
        <taxon>Linaceae</taxon>
        <taxon>Linum</taxon>
    </lineage>
</organism>
<keyword evidence="4 6" id="KW-0964">Secreted</keyword>
<gene>
    <name evidence="7" type="ORF">LTRI10_LOCUS10047</name>
</gene>
<dbReference type="InterPro" id="IPR010264">
    <property type="entry name" value="Self-incomp_S1"/>
</dbReference>
<evidence type="ECO:0000256" key="1">
    <source>
        <dbReference type="ARBA" id="ARBA00004613"/>
    </source>
</evidence>
<reference evidence="7 8" key="1">
    <citation type="submission" date="2024-04" db="EMBL/GenBank/DDBJ databases">
        <authorList>
            <person name="Fracassetti M."/>
        </authorList>
    </citation>
    <scope>NUCLEOTIDE SEQUENCE [LARGE SCALE GENOMIC DNA]</scope>
</reference>
<keyword evidence="5" id="KW-0732">Signal</keyword>
<evidence type="ECO:0000313" key="8">
    <source>
        <dbReference type="Proteomes" id="UP001497516"/>
    </source>
</evidence>
<dbReference type="Pfam" id="PF05938">
    <property type="entry name" value="Self-incomp_S1"/>
    <property type="match status" value="1"/>
</dbReference>
<keyword evidence="3 6" id="KW-0713">Self-incompatibility</keyword>
<dbReference type="GO" id="GO:0005576">
    <property type="term" value="C:extracellular region"/>
    <property type="evidence" value="ECO:0007669"/>
    <property type="project" value="UniProtKB-SubCell"/>
</dbReference>
<dbReference type="PANTHER" id="PTHR31232">
    <property type="match status" value="1"/>
</dbReference>
<dbReference type="PANTHER" id="PTHR31232:SF156">
    <property type="entry name" value="PLANT SELF-INCOMPATIBILITY PROTEIN S1 FAMILY-RELATED"/>
    <property type="match status" value="1"/>
</dbReference>
<keyword evidence="8" id="KW-1185">Reference proteome</keyword>
<dbReference type="GO" id="GO:0060320">
    <property type="term" value="P:rejection of self pollen"/>
    <property type="evidence" value="ECO:0007669"/>
    <property type="project" value="UniProtKB-KW"/>
</dbReference>
<name>A0AAV2D1X6_9ROSI</name>
<evidence type="ECO:0000313" key="7">
    <source>
        <dbReference type="EMBL" id="CAL1363714.1"/>
    </source>
</evidence>
<dbReference type="AlphaFoldDB" id="A0AAV2D1X6"/>
<dbReference type="EMBL" id="OZ034814">
    <property type="protein sequence ID" value="CAL1363714.1"/>
    <property type="molecule type" value="Genomic_DNA"/>
</dbReference>
<evidence type="ECO:0000256" key="3">
    <source>
        <dbReference type="ARBA" id="ARBA00022471"/>
    </source>
</evidence>
<comment type="similarity">
    <text evidence="2 6">Belongs to the plant self-incompatibility (S1) protein family.</text>
</comment>
<comment type="subcellular location">
    <subcellularLocation>
        <location evidence="1 6">Secreted</location>
    </subcellularLocation>
</comment>
<sequence length="137" mass="15566">MTRSKPAVSQAKLLVTVTLATILFMARPTIQRTACVRNDLSDRILIVHCRSADDNLHAHLLDVKANISWSFNDNSELVRLTFFRCRLAVEDKRLSFNAYYQGTDIGGYDIEWSVRDDGVYLVTGDGNVESSPRQEWN</sequence>
<dbReference type="Proteomes" id="UP001497516">
    <property type="component" value="Chromosome 10"/>
</dbReference>
<evidence type="ECO:0000256" key="6">
    <source>
        <dbReference type="RuleBase" id="RU367044"/>
    </source>
</evidence>
<evidence type="ECO:0000256" key="2">
    <source>
        <dbReference type="ARBA" id="ARBA00005581"/>
    </source>
</evidence>
<accession>A0AAV2D1X6</accession>
<evidence type="ECO:0000256" key="5">
    <source>
        <dbReference type="ARBA" id="ARBA00022729"/>
    </source>
</evidence>